<protein>
    <submittedName>
        <fullName evidence="2">(raccoon dog) hypothetical protein</fullName>
    </submittedName>
</protein>
<evidence type="ECO:0000256" key="1">
    <source>
        <dbReference type="SAM" id="Phobius"/>
    </source>
</evidence>
<organism evidence="2 3">
    <name type="scientific">Nyctereutes procyonoides</name>
    <name type="common">Raccoon dog</name>
    <name type="synonym">Canis procyonoides</name>
    <dbReference type="NCBI Taxonomy" id="34880"/>
    <lineage>
        <taxon>Eukaryota</taxon>
        <taxon>Metazoa</taxon>
        <taxon>Chordata</taxon>
        <taxon>Craniata</taxon>
        <taxon>Vertebrata</taxon>
        <taxon>Euteleostomi</taxon>
        <taxon>Mammalia</taxon>
        <taxon>Eutheria</taxon>
        <taxon>Laurasiatheria</taxon>
        <taxon>Carnivora</taxon>
        <taxon>Caniformia</taxon>
        <taxon>Canidae</taxon>
        <taxon>Nyctereutes</taxon>
    </lineage>
</organism>
<reference evidence="2" key="1">
    <citation type="submission" date="2020-12" db="EMBL/GenBank/DDBJ databases">
        <authorList>
            <consortium name="Molecular Ecology Group"/>
        </authorList>
    </citation>
    <scope>NUCLEOTIDE SEQUENCE</scope>
    <source>
        <strain evidence="2">TBG_1078</strain>
    </source>
</reference>
<evidence type="ECO:0000313" key="3">
    <source>
        <dbReference type="Proteomes" id="UP000645828"/>
    </source>
</evidence>
<evidence type="ECO:0000313" key="2">
    <source>
        <dbReference type="EMBL" id="CAD7670606.1"/>
    </source>
</evidence>
<proteinExistence type="predicted"/>
<dbReference type="Proteomes" id="UP000645828">
    <property type="component" value="Unassembled WGS sequence"/>
</dbReference>
<feature type="transmembrane region" description="Helical" evidence="1">
    <location>
        <begin position="64"/>
        <end position="89"/>
    </location>
</feature>
<comment type="caution">
    <text evidence="2">The sequence shown here is derived from an EMBL/GenBank/DDBJ whole genome shotgun (WGS) entry which is preliminary data.</text>
</comment>
<keyword evidence="1" id="KW-0472">Membrane</keyword>
<keyword evidence="3" id="KW-1185">Reference proteome</keyword>
<keyword evidence="1" id="KW-1133">Transmembrane helix</keyword>
<accession>A0A811Y4W0</accession>
<name>A0A811Y4W0_NYCPR</name>
<dbReference type="EMBL" id="CAJHUB010000659">
    <property type="protein sequence ID" value="CAD7670606.1"/>
    <property type="molecule type" value="Genomic_DNA"/>
</dbReference>
<gene>
    <name evidence="2" type="ORF">NYPRO_LOCUS3401</name>
</gene>
<keyword evidence="1" id="KW-0812">Transmembrane</keyword>
<feature type="transmembrane region" description="Helical" evidence="1">
    <location>
        <begin position="20"/>
        <end position="37"/>
    </location>
</feature>
<sequence>MPSSGSTAWTRSTVSWSDLVFFSTVIYFCIPTMDIVIDCKSEIPEVFFWQPQSFLGMWKHNSNLCLCLHVAIFSLCLCVFCVIICIFPVCLCV</sequence>
<dbReference type="AlphaFoldDB" id="A0A811Y4W0"/>